<dbReference type="PROSITE" id="PS51352">
    <property type="entry name" value="THIOREDOXIN_2"/>
    <property type="match status" value="1"/>
</dbReference>
<evidence type="ECO:0000313" key="5">
    <source>
        <dbReference type="Proteomes" id="UP001165302"/>
    </source>
</evidence>
<dbReference type="PROSITE" id="PS00194">
    <property type="entry name" value="THIOREDOXIN_1"/>
    <property type="match status" value="1"/>
</dbReference>
<dbReference type="InterPro" id="IPR013766">
    <property type="entry name" value="Thioredoxin_domain"/>
</dbReference>
<dbReference type="SUPFAM" id="SSF52833">
    <property type="entry name" value="Thioredoxin-like"/>
    <property type="match status" value="1"/>
</dbReference>
<dbReference type="InterPro" id="IPR050553">
    <property type="entry name" value="Thioredoxin_ResA/DsbE_sf"/>
</dbReference>
<dbReference type="CDD" id="cd02966">
    <property type="entry name" value="TlpA_like_family"/>
    <property type="match status" value="1"/>
</dbReference>
<sequence length="497" mass="56593">MNNIKTILSALLTCLFLNSLQAQIAAQKGASLTDIYIRINELATKHDPASKAALGLEADALMKKDSEQLMNLGASLYEALQRKKDAEKAHKAVIKKFPRGNTVRMNEYNKIFVAKHNLPIAEVEKLYIKWLTKFPIDSFKKEERSIYAQADAQMATLFFREKNPSKGKEYIERLKTSPNYTVFVNGVGRDLINVKNNSTAIELLEPAYKIAKHATIASEDFENKIAIVRSYNNLAPTYARALLNVSKIDEATTVLEEYIKFSNNRSTYNVELLAQAYSQNNRDLDAFILLSDYLNNHISEERMINKVRELYSKLNRNQNQNIETYINTISAKSNQAVLAKYKKEMIKKEAPNFSLTNLKGETISLKDLRGKVVILDFWATWCGPCKNSFPGMQAAVNKYKGDKEVEFFFVDTWQKEENYKELVDQFIKENNYTFHVLFDEMKDRSNNTATAYGVRGIPHKVVIDKDGFIRFETAGGAADIDKIVNEMSAKIELAKKG</sequence>
<evidence type="ECO:0000313" key="4">
    <source>
        <dbReference type="EMBL" id="MCA5006758.1"/>
    </source>
</evidence>
<feature type="domain" description="Thioredoxin" evidence="3">
    <location>
        <begin position="344"/>
        <end position="492"/>
    </location>
</feature>
<dbReference type="InterPro" id="IPR011990">
    <property type="entry name" value="TPR-like_helical_dom_sf"/>
</dbReference>
<feature type="signal peptide" evidence="2">
    <location>
        <begin position="1"/>
        <end position="24"/>
    </location>
</feature>
<keyword evidence="1" id="KW-0676">Redox-active center</keyword>
<name>A0ABS7Z984_9SPHI</name>
<dbReference type="PANTHER" id="PTHR42852">
    <property type="entry name" value="THIOL:DISULFIDE INTERCHANGE PROTEIN DSBE"/>
    <property type="match status" value="1"/>
</dbReference>
<dbReference type="InterPro" id="IPR017937">
    <property type="entry name" value="Thioredoxin_CS"/>
</dbReference>
<dbReference type="Pfam" id="PF00578">
    <property type="entry name" value="AhpC-TSA"/>
    <property type="match status" value="1"/>
</dbReference>
<evidence type="ECO:0000256" key="1">
    <source>
        <dbReference type="ARBA" id="ARBA00023284"/>
    </source>
</evidence>
<reference evidence="4" key="1">
    <citation type="submission" date="2020-10" db="EMBL/GenBank/DDBJ databases">
        <authorList>
            <person name="Lu T."/>
            <person name="Wang Q."/>
            <person name="Han X."/>
        </authorList>
    </citation>
    <scope>NUCLEOTIDE SEQUENCE</scope>
    <source>
        <strain evidence="4">WQ 366</strain>
    </source>
</reference>
<dbReference type="Gene3D" id="1.25.40.10">
    <property type="entry name" value="Tetratricopeptide repeat domain"/>
    <property type="match status" value="1"/>
</dbReference>
<accession>A0ABS7Z984</accession>
<feature type="chain" id="PRO_5045876604" evidence="2">
    <location>
        <begin position="25"/>
        <end position="497"/>
    </location>
</feature>
<evidence type="ECO:0000256" key="2">
    <source>
        <dbReference type="SAM" id="SignalP"/>
    </source>
</evidence>
<organism evidence="4 5">
    <name type="scientific">Sphingobacterium bovistauri</name>
    <dbReference type="NCBI Taxonomy" id="2781959"/>
    <lineage>
        <taxon>Bacteria</taxon>
        <taxon>Pseudomonadati</taxon>
        <taxon>Bacteroidota</taxon>
        <taxon>Sphingobacteriia</taxon>
        <taxon>Sphingobacteriales</taxon>
        <taxon>Sphingobacteriaceae</taxon>
        <taxon>Sphingobacterium</taxon>
    </lineage>
</organism>
<protein>
    <submittedName>
        <fullName evidence="4">TlpA family protein disulfide reductase</fullName>
    </submittedName>
</protein>
<dbReference type="SUPFAM" id="SSF48452">
    <property type="entry name" value="TPR-like"/>
    <property type="match status" value="1"/>
</dbReference>
<gene>
    <name evidence="4" type="ORF">IPZ78_16585</name>
</gene>
<proteinExistence type="predicted"/>
<dbReference type="Gene3D" id="3.40.30.10">
    <property type="entry name" value="Glutaredoxin"/>
    <property type="match status" value="1"/>
</dbReference>
<dbReference type="EMBL" id="JADEYP010000045">
    <property type="protein sequence ID" value="MCA5006758.1"/>
    <property type="molecule type" value="Genomic_DNA"/>
</dbReference>
<keyword evidence="2" id="KW-0732">Signal</keyword>
<dbReference type="InterPro" id="IPR036249">
    <property type="entry name" value="Thioredoxin-like_sf"/>
</dbReference>
<comment type="caution">
    <text evidence="4">The sequence shown here is derived from an EMBL/GenBank/DDBJ whole genome shotgun (WGS) entry which is preliminary data.</text>
</comment>
<dbReference type="Proteomes" id="UP001165302">
    <property type="component" value="Unassembled WGS sequence"/>
</dbReference>
<dbReference type="RefSeq" id="WP_225555113.1">
    <property type="nucleotide sequence ID" value="NZ_JADEYP010000045.1"/>
</dbReference>
<keyword evidence="5" id="KW-1185">Reference proteome</keyword>
<evidence type="ECO:0000259" key="3">
    <source>
        <dbReference type="PROSITE" id="PS51352"/>
    </source>
</evidence>
<dbReference type="InterPro" id="IPR000866">
    <property type="entry name" value="AhpC/TSA"/>
</dbReference>
<dbReference type="PANTHER" id="PTHR42852:SF17">
    <property type="entry name" value="THIOREDOXIN-LIKE PROTEIN HI_1115"/>
    <property type="match status" value="1"/>
</dbReference>